<dbReference type="InterPro" id="IPR029052">
    <property type="entry name" value="Metallo-depent_PP-like"/>
</dbReference>
<feature type="domain" description="Calcineurin-like phosphoesterase" evidence="1">
    <location>
        <begin position="28"/>
        <end position="210"/>
    </location>
</feature>
<dbReference type="RefSeq" id="WP_139074986.1">
    <property type="nucleotide sequence ID" value="NZ_VDFU01000002.1"/>
</dbReference>
<dbReference type="GO" id="GO:0008803">
    <property type="term" value="F:bis(5'-nucleosyl)-tetraphosphatase (symmetrical) activity"/>
    <property type="evidence" value="ECO:0007669"/>
    <property type="project" value="TreeGrafter"/>
</dbReference>
<dbReference type="GO" id="GO:0016791">
    <property type="term" value="F:phosphatase activity"/>
    <property type="evidence" value="ECO:0007669"/>
    <property type="project" value="TreeGrafter"/>
</dbReference>
<protein>
    <submittedName>
        <fullName evidence="2">Serine/threonine protein phosphatase</fullName>
    </submittedName>
</protein>
<keyword evidence="3" id="KW-1185">Reference proteome</keyword>
<dbReference type="OrthoDB" id="9807890at2"/>
<proteinExistence type="predicted"/>
<evidence type="ECO:0000313" key="3">
    <source>
        <dbReference type="Proteomes" id="UP000305887"/>
    </source>
</evidence>
<comment type="caution">
    <text evidence="2">The sequence shown here is derived from an EMBL/GenBank/DDBJ whole genome shotgun (WGS) entry which is preliminary data.</text>
</comment>
<dbReference type="Pfam" id="PF00149">
    <property type="entry name" value="Metallophos"/>
    <property type="match status" value="1"/>
</dbReference>
<dbReference type="EMBL" id="VDFU01000002">
    <property type="protein sequence ID" value="TNC52302.1"/>
    <property type="molecule type" value="Genomic_DNA"/>
</dbReference>
<dbReference type="SUPFAM" id="SSF56300">
    <property type="entry name" value="Metallo-dependent phosphatases"/>
    <property type="match status" value="1"/>
</dbReference>
<dbReference type="Proteomes" id="UP000305887">
    <property type="component" value="Unassembled WGS sequence"/>
</dbReference>
<accession>A0A5C4N5G4</accession>
<dbReference type="InterPro" id="IPR004843">
    <property type="entry name" value="Calcineurin-like_PHP"/>
</dbReference>
<dbReference type="Gene3D" id="3.60.21.10">
    <property type="match status" value="1"/>
</dbReference>
<evidence type="ECO:0000313" key="2">
    <source>
        <dbReference type="EMBL" id="TNC52302.1"/>
    </source>
</evidence>
<evidence type="ECO:0000259" key="1">
    <source>
        <dbReference type="Pfam" id="PF00149"/>
    </source>
</evidence>
<dbReference type="AlphaFoldDB" id="A0A5C4N5G4"/>
<sequence length="249" mass="26632">MRRLLNYLTGRGTVAPVVFDAPLAPDEPFVAIGDVHGRDDLLAQLIDRIETEAPGCRIVLVGDYIDRGELSAGVLARLASRPDLVCLMGNHEAMCLGFLEDPVREGPRWLANGGLQTLASYGIGGLTPGSRAAALDVARDRLRDAMGDGLIDWLAARPLFWWSGNVAVVHAGANPSLPMEEQEERTLIWGHPRFSSQARADGIWVVHGHTIQPAPSVEGGRIGIDTGAYATGRLTAALIAPGEVEFLST</sequence>
<dbReference type="InterPro" id="IPR050126">
    <property type="entry name" value="Ap4A_hydrolase"/>
</dbReference>
<reference evidence="2 3" key="1">
    <citation type="submission" date="2019-06" db="EMBL/GenBank/DDBJ databases">
        <title>YIM 131921 draft genome.</title>
        <authorList>
            <person name="Jiang L."/>
        </authorList>
    </citation>
    <scope>NUCLEOTIDE SEQUENCE [LARGE SCALE GENOMIC DNA]</scope>
    <source>
        <strain evidence="2 3">YIM 131921</strain>
    </source>
</reference>
<dbReference type="GO" id="GO:0005737">
    <property type="term" value="C:cytoplasm"/>
    <property type="evidence" value="ECO:0007669"/>
    <property type="project" value="TreeGrafter"/>
</dbReference>
<dbReference type="PANTHER" id="PTHR42850">
    <property type="entry name" value="METALLOPHOSPHOESTERASE"/>
    <property type="match status" value="1"/>
</dbReference>
<dbReference type="GO" id="GO:0110154">
    <property type="term" value="P:RNA decapping"/>
    <property type="evidence" value="ECO:0007669"/>
    <property type="project" value="TreeGrafter"/>
</dbReference>
<organism evidence="2 3">
    <name type="scientific">Rubellimicrobium rubrum</name>
    <dbReference type="NCBI Taxonomy" id="2585369"/>
    <lineage>
        <taxon>Bacteria</taxon>
        <taxon>Pseudomonadati</taxon>
        <taxon>Pseudomonadota</taxon>
        <taxon>Alphaproteobacteria</taxon>
        <taxon>Rhodobacterales</taxon>
        <taxon>Roseobacteraceae</taxon>
        <taxon>Rubellimicrobium</taxon>
    </lineage>
</organism>
<dbReference type="PANTHER" id="PTHR42850:SF4">
    <property type="entry name" value="ZINC-DEPENDENT ENDOPOLYPHOSPHATASE"/>
    <property type="match status" value="1"/>
</dbReference>
<name>A0A5C4N5G4_9RHOB</name>
<gene>
    <name evidence="2" type="ORF">FHG66_01810</name>
</gene>